<dbReference type="Gene3D" id="1.10.260.40">
    <property type="entry name" value="lambda repressor-like DNA-binding domains"/>
    <property type="match status" value="1"/>
</dbReference>
<proteinExistence type="predicted"/>
<dbReference type="Pfam" id="PF12844">
    <property type="entry name" value="HTH_19"/>
    <property type="match status" value="1"/>
</dbReference>
<comment type="caution">
    <text evidence="3">The sequence shown here is derived from an EMBL/GenBank/DDBJ whole genome shotgun (WGS) entry which is preliminary data.</text>
</comment>
<feature type="domain" description="HTH cro/C1-type" evidence="2">
    <location>
        <begin position="11"/>
        <end position="64"/>
    </location>
</feature>
<evidence type="ECO:0000259" key="2">
    <source>
        <dbReference type="PROSITE" id="PS50943"/>
    </source>
</evidence>
<reference evidence="3 4" key="1">
    <citation type="journal article" date="2012" name="J. Bacteriol.">
        <title>Draft Genome Sequences for Two Metal-Reducing Pelosinus fermentans Strains Isolated from a Cr(VI)-Contaminated Site and for Type Strain R7.</title>
        <authorList>
            <person name="Brown S.D."/>
            <person name="Podar M."/>
            <person name="Klingeman D.M."/>
            <person name="Johnson C.M."/>
            <person name="Yang Z.K."/>
            <person name="Utturkar S.M."/>
            <person name="Land M.L."/>
            <person name="Mosher J.J."/>
            <person name="Hurt R.A.Jr."/>
            <person name="Phelps T.J."/>
            <person name="Palumbo A.V."/>
            <person name="Arkin A.P."/>
            <person name="Hazen T.C."/>
            <person name="Elias D.A."/>
        </authorList>
    </citation>
    <scope>NUCLEOTIDE SEQUENCE [LARGE SCALE GENOMIC DNA]</scope>
    <source>
        <strain evidence="3 4">B4</strain>
    </source>
</reference>
<dbReference type="PATRIC" id="fig|1149862.3.peg.4301"/>
<evidence type="ECO:0000313" key="4">
    <source>
        <dbReference type="Proteomes" id="UP000004324"/>
    </source>
</evidence>
<gene>
    <name evidence="3" type="ORF">FB4_1277</name>
</gene>
<evidence type="ECO:0000256" key="1">
    <source>
        <dbReference type="ARBA" id="ARBA00023125"/>
    </source>
</evidence>
<dbReference type="OrthoDB" id="1684909at2"/>
<organism evidence="3 4">
    <name type="scientific">Pelosinus fermentans B4</name>
    <dbReference type="NCBI Taxonomy" id="1149862"/>
    <lineage>
        <taxon>Bacteria</taxon>
        <taxon>Bacillati</taxon>
        <taxon>Bacillota</taxon>
        <taxon>Negativicutes</taxon>
        <taxon>Selenomonadales</taxon>
        <taxon>Sporomusaceae</taxon>
        <taxon>Pelosinus</taxon>
    </lineage>
</organism>
<name>I8R9U7_9FIRM</name>
<dbReference type="PANTHER" id="PTHR46558:SF4">
    <property type="entry name" value="DNA-BIDING PHAGE PROTEIN"/>
    <property type="match status" value="1"/>
</dbReference>
<dbReference type="InterPro" id="IPR001387">
    <property type="entry name" value="Cro/C1-type_HTH"/>
</dbReference>
<keyword evidence="4" id="KW-1185">Reference proteome</keyword>
<dbReference type="InterPro" id="IPR010982">
    <property type="entry name" value="Lambda_DNA-bd_dom_sf"/>
</dbReference>
<dbReference type="AlphaFoldDB" id="I8R9U7"/>
<dbReference type="GO" id="GO:0003677">
    <property type="term" value="F:DNA binding"/>
    <property type="evidence" value="ECO:0007669"/>
    <property type="project" value="UniProtKB-KW"/>
</dbReference>
<accession>I8R9U7</accession>
<protein>
    <submittedName>
        <fullName evidence="3">Helix-turn-helix domain protein</fullName>
    </submittedName>
</protein>
<dbReference type="Proteomes" id="UP000004324">
    <property type="component" value="Unassembled WGS sequence"/>
</dbReference>
<sequence length="136" mass="15997">MYDFSTFSNRLKKSIDEKGYTQVQVAQHLGISKHTLTKYLGGRIPETTILYALSKFFNKSMEWFLTGEDTFHSTIEPFQDMQKIETIFDPDLKRMVDVLKYLMENDNQNLRGWAIIQFEEAFKQHCAAHDKKKLHA</sequence>
<dbReference type="SMART" id="SM00530">
    <property type="entry name" value="HTH_XRE"/>
    <property type="match status" value="1"/>
</dbReference>
<dbReference type="SUPFAM" id="SSF47413">
    <property type="entry name" value="lambda repressor-like DNA-binding domains"/>
    <property type="match status" value="1"/>
</dbReference>
<keyword evidence="1" id="KW-0238">DNA-binding</keyword>
<dbReference type="PROSITE" id="PS50943">
    <property type="entry name" value="HTH_CROC1"/>
    <property type="match status" value="1"/>
</dbReference>
<evidence type="ECO:0000313" key="3">
    <source>
        <dbReference type="EMBL" id="EIW15588.1"/>
    </source>
</evidence>
<dbReference type="CDD" id="cd00093">
    <property type="entry name" value="HTH_XRE"/>
    <property type="match status" value="1"/>
</dbReference>
<dbReference type="PANTHER" id="PTHR46558">
    <property type="entry name" value="TRACRIPTIONAL REGULATORY PROTEIN-RELATED-RELATED"/>
    <property type="match status" value="1"/>
</dbReference>
<dbReference type="EMBL" id="AKVJ01000076">
    <property type="protein sequence ID" value="EIW15588.1"/>
    <property type="molecule type" value="Genomic_DNA"/>
</dbReference>
<dbReference type="RefSeq" id="WP_007938195.1">
    <property type="nucleotide sequence ID" value="NZ_AKVJ01000076.1"/>
</dbReference>